<accession>A0AA51RRD5</accession>
<evidence type="ECO:0000256" key="4">
    <source>
        <dbReference type="ARBA" id="ARBA00023110"/>
    </source>
</evidence>
<dbReference type="Pfam" id="PF01346">
    <property type="entry name" value="FKBP_N"/>
    <property type="match status" value="1"/>
</dbReference>
<gene>
    <name evidence="9" type="ORF">Q9312_13485</name>
</gene>
<name>A0AA51RRD5_9GAMM</name>
<dbReference type="Proteomes" id="UP001239782">
    <property type="component" value="Chromosome"/>
</dbReference>
<proteinExistence type="inferred from homology"/>
<protein>
    <recommendedName>
        <fullName evidence="7">Peptidyl-prolyl cis-trans isomerase</fullName>
        <ecNumber evidence="7">5.2.1.8</ecNumber>
    </recommendedName>
</protein>
<dbReference type="PANTHER" id="PTHR43811:SF19">
    <property type="entry name" value="39 KDA FK506-BINDING NUCLEAR PROTEIN"/>
    <property type="match status" value="1"/>
</dbReference>
<dbReference type="RefSeq" id="WP_309201384.1">
    <property type="nucleotide sequence ID" value="NZ_CP133548.1"/>
</dbReference>
<dbReference type="InterPro" id="IPR046357">
    <property type="entry name" value="PPIase_dom_sf"/>
</dbReference>
<comment type="catalytic activity">
    <reaction evidence="1 6 7">
        <text>[protein]-peptidylproline (omega=180) = [protein]-peptidylproline (omega=0)</text>
        <dbReference type="Rhea" id="RHEA:16237"/>
        <dbReference type="Rhea" id="RHEA-COMP:10747"/>
        <dbReference type="Rhea" id="RHEA-COMP:10748"/>
        <dbReference type="ChEBI" id="CHEBI:83833"/>
        <dbReference type="ChEBI" id="CHEBI:83834"/>
        <dbReference type="EC" id="5.2.1.8"/>
    </reaction>
</comment>
<evidence type="ECO:0000256" key="1">
    <source>
        <dbReference type="ARBA" id="ARBA00000971"/>
    </source>
</evidence>
<dbReference type="PROSITE" id="PS51257">
    <property type="entry name" value="PROKAR_LIPOPROTEIN"/>
    <property type="match status" value="1"/>
</dbReference>
<evidence type="ECO:0000256" key="7">
    <source>
        <dbReference type="RuleBase" id="RU003915"/>
    </source>
</evidence>
<dbReference type="PANTHER" id="PTHR43811">
    <property type="entry name" value="FKBP-TYPE PEPTIDYL-PROLYL CIS-TRANS ISOMERASE FKPA"/>
    <property type="match status" value="1"/>
</dbReference>
<evidence type="ECO:0000313" key="10">
    <source>
        <dbReference type="Proteomes" id="UP001239782"/>
    </source>
</evidence>
<dbReference type="GO" id="GO:0003755">
    <property type="term" value="F:peptidyl-prolyl cis-trans isomerase activity"/>
    <property type="evidence" value="ECO:0007669"/>
    <property type="project" value="UniProtKB-UniRule"/>
</dbReference>
<dbReference type="GO" id="GO:0006457">
    <property type="term" value="P:protein folding"/>
    <property type="evidence" value="ECO:0007669"/>
    <property type="project" value="InterPro"/>
</dbReference>
<dbReference type="SUPFAM" id="SSF54534">
    <property type="entry name" value="FKBP-like"/>
    <property type="match status" value="1"/>
</dbReference>
<dbReference type="AlphaFoldDB" id="A0AA51RRD5"/>
<evidence type="ECO:0000256" key="6">
    <source>
        <dbReference type="PROSITE-ProRule" id="PRU00277"/>
    </source>
</evidence>
<keyword evidence="10" id="KW-1185">Reference proteome</keyword>
<organism evidence="9 10">
    <name type="scientific">Pleionea litopenaei</name>
    <dbReference type="NCBI Taxonomy" id="3070815"/>
    <lineage>
        <taxon>Bacteria</taxon>
        <taxon>Pseudomonadati</taxon>
        <taxon>Pseudomonadota</taxon>
        <taxon>Gammaproteobacteria</taxon>
        <taxon>Oceanospirillales</taxon>
        <taxon>Pleioneaceae</taxon>
        <taxon>Pleionea</taxon>
    </lineage>
</organism>
<comment type="similarity">
    <text evidence="2 7">Belongs to the FKBP-type PPIase family.</text>
</comment>
<evidence type="ECO:0000256" key="2">
    <source>
        <dbReference type="ARBA" id="ARBA00006577"/>
    </source>
</evidence>
<evidence type="ECO:0000259" key="8">
    <source>
        <dbReference type="PROSITE" id="PS50059"/>
    </source>
</evidence>
<evidence type="ECO:0000313" key="9">
    <source>
        <dbReference type="EMBL" id="WMS86232.1"/>
    </source>
</evidence>
<dbReference type="EMBL" id="CP133548">
    <property type="protein sequence ID" value="WMS86232.1"/>
    <property type="molecule type" value="Genomic_DNA"/>
</dbReference>
<dbReference type="InterPro" id="IPR000774">
    <property type="entry name" value="PPIase_FKBP_N"/>
</dbReference>
<dbReference type="Gene3D" id="3.10.50.40">
    <property type="match status" value="1"/>
</dbReference>
<dbReference type="FunFam" id="3.10.50.40:FF:000045">
    <property type="entry name" value="Peptidyl-prolyl cis-trans isomerase"/>
    <property type="match status" value="1"/>
</dbReference>
<dbReference type="Gene3D" id="1.10.287.460">
    <property type="entry name" value="Peptidyl-prolyl cis-trans isomerase, FKBP-type, N-terminal domain"/>
    <property type="match status" value="1"/>
</dbReference>
<sequence length="265" mass="28627">MKKLIPLAVIGALLAGCQQNTETKTDANAEAKTQSASTAVELKTDIAKQSYAIGAMSAQRISSDEMLKKMNIDFELMAKGFADGLNGNPQLTEAQVQEQLMAFQGAIQAKMHEEQSAKVQPEKDKGAAHIAQLKAEDDSIKATESGLHYKVISTGDSDNKPKATDVVKVHYTGTLIDGTQFDSSVERGEPIDFPLNRVIKGWTEGVQLMSVGDKYRFYIPSDLGYGDRGMPPSIPGGATLIFDVELLNIESTQEAAEKEGDSEVQ</sequence>
<dbReference type="InterPro" id="IPR001179">
    <property type="entry name" value="PPIase_FKBP_dom"/>
</dbReference>
<keyword evidence="3" id="KW-0732">Signal</keyword>
<dbReference type="PROSITE" id="PS50059">
    <property type="entry name" value="FKBP_PPIASE"/>
    <property type="match status" value="1"/>
</dbReference>
<dbReference type="InterPro" id="IPR036944">
    <property type="entry name" value="PPIase_FKBP_N_sf"/>
</dbReference>
<dbReference type="KEGG" id="plei:Q9312_13485"/>
<keyword evidence="5 6" id="KW-0413">Isomerase</keyword>
<keyword evidence="4 6" id="KW-0697">Rotamase</keyword>
<reference evidence="9 10" key="1">
    <citation type="submission" date="2023-08" db="EMBL/GenBank/DDBJ databases">
        <title>Pleionea litopenaei sp. nov., isolated from stomach of juvenile Litopenaeus vannamei.</title>
        <authorList>
            <person name="Rho A.M."/>
            <person name="Hwang C.Y."/>
        </authorList>
    </citation>
    <scope>NUCLEOTIDE SEQUENCE [LARGE SCALE GENOMIC DNA]</scope>
    <source>
        <strain evidence="9 10">HL-JVS1</strain>
    </source>
</reference>
<dbReference type="Pfam" id="PF00254">
    <property type="entry name" value="FKBP_C"/>
    <property type="match status" value="1"/>
</dbReference>
<evidence type="ECO:0000256" key="5">
    <source>
        <dbReference type="ARBA" id="ARBA00023235"/>
    </source>
</evidence>
<feature type="domain" description="PPIase FKBP-type" evidence="8">
    <location>
        <begin position="164"/>
        <end position="250"/>
    </location>
</feature>
<dbReference type="EC" id="5.2.1.8" evidence="7"/>
<evidence type="ECO:0000256" key="3">
    <source>
        <dbReference type="ARBA" id="ARBA00022729"/>
    </source>
</evidence>